<feature type="signal peptide" evidence="6">
    <location>
        <begin position="1"/>
        <end position="18"/>
    </location>
</feature>
<keyword evidence="2" id="KW-0813">Transport</keyword>
<dbReference type="OrthoDB" id="9807888at2"/>
<dbReference type="Pfam" id="PF00497">
    <property type="entry name" value="SBP_bac_3"/>
    <property type="match status" value="1"/>
</dbReference>
<dbReference type="EMBL" id="CP012752">
    <property type="protein sequence ID" value="ALG14113.1"/>
    <property type="molecule type" value="Genomic_DNA"/>
</dbReference>
<dbReference type="SUPFAM" id="SSF53850">
    <property type="entry name" value="Periplasmic binding protein-like II"/>
    <property type="match status" value="1"/>
</dbReference>
<feature type="chain" id="PRO_5039033506" evidence="6">
    <location>
        <begin position="19"/>
        <end position="319"/>
    </location>
</feature>
<comment type="similarity">
    <text evidence="1 4">Belongs to the bacterial solute-binding protein 3 family.</text>
</comment>
<dbReference type="PROSITE" id="PS01039">
    <property type="entry name" value="SBP_BACTERIAL_3"/>
    <property type="match status" value="1"/>
</dbReference>
<dbReference type="InterPro" id="IPR051455">
    <property type="entry name" value="Bact_solute-bind_prot3"/>
</dbReference>
<dbReference type="AlphaFoldDB" id="A0A0N9I7D6"/>
<evidence type="ECO:0000256" key="6">
    <source>
        <dbReference type="SAM" id="SignalP"/>
    </source>
</evidence>
<dbReference type="STRING" id="860235.AOZ06_51085"/>
<dbReference type="GO" id="GO:0006865">
    <property type="term" value="P:amino acid transport"/>
    <property type="evidence" value="ECO:0007669"/>
    <property type="project" value="TreeGrafter"/>
</dbReference>
<feature type="domain" description="Solute-binding protein family 3/N-terminal" evidence="7">
    <location>
        <begin position="83"/>
        <end position="305"/>
    </location>
</feature>
<dbReference type="PROSITE" id="PS51257">
    <property type="entry name" value="PROKAR_LIPOPROTEIN"/>
    <property type="match status" value="1"/>
</dbReference>
<name>A0A0N9I7D6_9PSEU</name>
<accession>A0A0N9I7D6</accession>
<sequence length="319" mass="34099">MKRVAVLLVAALALTACGGPERPVDLAVVTAVDRPQPGGSKPGEAGTGGTQAPSCGDPTASLRPAGLGIPGGSTMAKIRERGRLIAGVDQNTYLFGFRNPATNNLEGFDIDMAKQVAKAIFNDDSKIQYKVLTSRDREKALANGEVDIVARTYTINCERLQQVSFSAVYYTTGQRVLVQKGSSINSMDDLGGKKVCANVGSTSLTQIAKHPAKPEPWSVLNWSDCLVLMQQGQVAAMSTDEPILVGMAAQDPTVKIVGPKLTEEPYGIGIPKANTDMVKFVNAVLERMRGDGSWQQSYDRWVAARLGESATQPTPNYRD</sequence>
<dbReference type="RefSeq" id="WP_054295983.1">
    <property type="nucleotide sequence ID" value="NZ_CP012752.1"/>
</dbReference>
<reference evidence="8 9" key="1">
    <citation type="submission" date="2015-07" db="EMBL/GenBank/DDBJ databases">
        <title>Genome sequencing of Kibdelosporangium phytohabitans.</title>
        <authorList>
            <person name="Qin S."/>
            <person name="Xing K."/>
        </authorList>
    </citation>
    <scope>NUCLEOTIDE SEQUENCE [LARGE SCALE GENOMIC DNA]</scope>
    <source>
        <strain evidence="8 9">KLBMP1111</strain>
    </source>
</reference>
<protein>
    <submittedName>
        <fullName evidence="8">ABC transporter substrate-binding protein</fullName>
    </submittedName>
</protein>
<evidence type="ECO:0000256" key="2">
    <source>
        <dbReference type="ARBA" id="ARBA00022448"/>
    </source>
</evidence>
<dbReference type="SMART" id="SM00062">
    <property type="entry name" value="PBPb"/>
    <property type="match status" value="1"/>
</dbReference>
<dbReference type="Proteomes" id="UP000063699">
    <property type="component" value="Chromosome"/>
</dbReference>
<gene>
    <name evidence="8" type="ORF">AOZ06_51085</name>
</gene>
<dbReference type="PANTHER" id="PTHR30085:SF6">
    <property type="entry name" value="ABC TRANSPORTER GLUTAMINE-BINDING PROTEIN GLNH"/>
    <property type="match status" value="1"/>
</dbReference>
<evidence type="ECO:0000256" key="3">
    <source>
        <dbReference type="ARBA" id="ARBA00022729"/>
    </source>
</evidence>
<keyword evidence="9" id="KW-1185">Reference proteome</keyword>
<dbReference type="InterPro" id="IPR018313">
    <property type="entry name" value="SBP_3_CS"/>
</dbReference>
<evidence type="ECO:0000259" key="7">
    <source>
        <dbReference type="SMART" id="SM00062"/>
    </source>
</evidence>
<dbReference type="CDD" id="cd13690">
    <property type="entry name" value="PBP2_GluB"/>
    <property type="match status" value="1"/>
</dbReference>
<evidence type="ECO:0000256" key="1">
    <source>
        <dbReference type="ARBA" id="ARBA00010333"/>
    </source>
</evidence>
<organism evidence="8 9">
    <name type="scientific">Kibdelosporangium phytohabitans</name>
    <dbReference type="NCBI Taxonomy" id="860235"/>
    <lineage>
        <taxon>Bacteria</taxon>
        <taxon>Bacillati</taxon>
        <taxon>Actinomycetota</taxon>
        <taxon>Actinomycetes</taxon>
        <taxon>Pseudonocardiales</taxon>
        <taxon>Pseudonocardiaceae</taxon>
        <taxon>Kibdelosporangium</taxon>
    </lineage>
</organism>
<dbReference type="GO" id="GO:0005576">
    <property type="term" value="C:extracellular region"/>
    <property type="evidence" value="ECO:0007669"/>
    <property type="project" value="TreeGrafter"/>
</dbReference>
<proteinExistence type="inferred from homology"/>
<evidence type="ECO:0000256" key="4">
    <source>
        <dbReference type="RuleBase" id="RU003744"/>
    </source>
</evidence>
<evidence type="ECO:0000256" key="5">
    <source>
        <dbReference type="SAM" id="MobiDB-lite"/>
    </source>
</evidence>
<dbReference type="GO" id="GO:0030288">
    <property type="term" value="C:outer membrane-bounded periplasmic space"/>
    <property type="evidence" value="ECO:0007669"/>
    <property type="project" value="TreeGrafter"/>
</dbReference>
<evidence type="ECO:0000313" key="8">
    <source>
        <dbReference type="EMBL" id="ALG14113.1"/>
    </source>
</evidence>
<evidence type="ECO:0000313" key="9">
    <source>
        <dbReference type="Proteomes" id="UP000063699"/>
    </source>
</evidence>
<dbReference type="PANTHER" id="PTHR30085">
    <property type="entry name" value="AMINO ACID ABC TRANSPORTER PERMEASE"/>
    <property type="match status" value="1"/>
</dbReference>
<dbReference type="Gene3D" id="3.40.190.10">
    <property type="entry name" value="Periplasmic binding protein-like II"/>
    <property type="match status" value="2"/>
</dbReference>
<dbReference type="InterPro" id="IPR001638">
    <property type="entry name" value="Solute-binding_3/MltF_N"/>
</dbReference>
<feature type="region of interest" description="Disordered" evidence="5">
    <location>
        <begin position="33"/>
        <end position="61"/>
    </location>
</feature>
<keyword evidence="3 6" id="KW-0732">Signal</keyword>
<dbReference type="KEGG" id="kphy:AOZ06_51085"/>